<proteinExistence type="inferred from homology"/>
<evidence type="ECO:0000313" key="4">
    <source>
        <dbReference type="EMBL" id="OXU27314.1"/>
    </source>
</evidence>
<dbReference type="PANTHER" id="PTHR44229">
    <property type="entry name" value="15-HYDROXYPROSTAGLANDIN DEHYDROGENASE [NAD(+)]"/>
    <property type="match status" value="1"/>
</dbReference>
<comment type="caution">
    <text evidence="4">The sequence shown here is derived from an EMBL/GenBank/DDBJ whole genome shotgun (WGS) entry which is preliminary data.</text>
</comment>
<reference evidence="4 5" key="1">
    <citation type="journal article" date="2017" name="Curr. Biol.">
        <title>The Evolution of Venom by Co-option of Single-Copy Genes.</title>
        <authorList>
            <person name="Martinson E.O."/>
            <person name="Mrinalini"/>
            <person name="Kelkar Y.D."/>
            <person name="Chang C.H."/>
            <person name="Werren J.H."/>
        </authorList>
    </citation>
    <scope>NUCLEOTIDE SEQUENCE [LARGE SCALE GENOMIC DNA]</scope>
    <source>
        <strain evidence="4 5">Alberta</strain>
        <tissue evidence="4">Whole body</tissue>
    </source>
</reference>
<dbReference type="PANTHER" id="PTHR44229:SF8">
    <property type="entry name" value="ALCOHOL DEHYDROGENASE-RELATED"/>
    <property type="match status" value="1"/>
</dbReference>
<dbReference type="Proteomes" id="UP000215335">
    <property type="component" value="Unassembled WGS sequence"/>
</dbReference>
<dbReference type="Pfam" id="PF00106">
    <property type="entry name" value="adh_short"/>
    <property type="match status" value="1"/>
</dbReference>
<dbReference type="Gene3D" id="3.40.50.720">
    <property type="entry name" value="NAD(P)-binding Rossmann-like Domain"/>
    <property type="match status" value="1"/>
</dbReference>
<dbReference type="STRING" id="543379.A0A232F8Y8"/>
<dbReference type="GO" id="GO:0005737">
    <property type="term" value="C:cytoplasm"/>
    <property type="evidence" value="ECO:0007669"/>
    <property type="project" value="TreeGrafter"/>
</dbReference>
<dbReference type="EMBL" id="NNAY01000628">
    <property type="protein sequence ID" value="OXU27314.1"/>
    <property type="molecule type" value="Genomic_DNA"/>
</dbReference>
<dbReference type="OrthoDB" id="417891at2759"/>
<evidence type="ECO:0000256" key="2">
    <source>
        <dbReference type="ARBA" id="ARBA00023002"/>
    </source>
</evidence>
<name>A0A232F8Y8_9HYME</name>
<dbReference type="InterPro" id="IPR036291">
    <property type="entry name" value="NAD(P)-bd_dom_sf"/>
</dbReference>
<keyword evidence="5" id="KW-1185">Reference proteome</keyword>
<dbReference type="GO" id="GO:0016616">
    <property type="term" value="F:oxidoreductase activity, acting on the CH-OH group of donors, NAD or NADP as acceptor"/>
    <property type="evidence" value="ECO:0007669"/>
    <property type="project" value="TreeGrafter"/>
</dbReference>
<organism evidence="4 5">
    <name type="scientific">Trichomalopsis sarcophagae</name>
    <dbReference type="NCBI Taxonomy" id="543379"/>
    <lineage>
        <taxon>Eukaryota</taxon>
        <taxon>Metazoa</taxon>
        <taxon>Ecdysozoa</taxon>
        <taxon>Arthropoda</taxon>
        <taxon>Hexapoda</taxon>
        <taxon>Insecta</taxon>
        <taxon>Pterygota</taxon>
        <taxon>Neoptera</taxon>
        <taxon>Endopterygota</taxon>
        <taxon>Hymenoptera</taxon>
        <taxon>Apocrita</taxon>
        <taxon>Proctotrupomorpha</taxon>
        <taxon>Chalcidoidea</taxon>
        <taxon>Pteromalidae</taxon>
        <taxon>Pteromalinae</taxon>
        <taxon>Trichomalopsis</taxon>
    </lineage>
</organism>
<gene>
    <name evidence="4" type="ORF">TSAR_011034</name>
</gene>
<dbReference type="InterPro" id="IPR002347">
    <property type="entry name" value="SDR_fam"/>
</dbReference>
<keyword evidence="2" id="KW-0560">Oxidoreductase</keyword>
<evidence type="ECO:0000256" key="1">
    <source>
        <dbReference type="ARBA" id="ARBA00006484"/>
    </source>
</evidence>
<dbReference type="AlphaFoldDB" id="A0A232F8Y8"/>
<dbReference type="SUPFAM" id="SSF51735">
    <property type="entry name" value="NAD(P)-binding Rossmann-fold domains"/>
    <property type="match status" value="1"/>
</dbReference>
<evidence type="ECO:0008006" key="6">
    <source>
        <dbReference type="Google" id="ProtNLM"/>
    </source>
</evidence>
<comment type="similarity">
    <text evidence="1 3">Belongs to the short-chain dehydrogenases/reductases (SDR) family.</text>
</comment>
<evidence type="ECO:0000256" key="3">
    <source>
        <dbReference type="RuleBase" id="RU000363"/>
    </source>
</evidence>
<accession>A0A232F8Y8</accession>
<dbReference type="PRINTS" id="PR00080">
    <property type="entry name" value="SDRFAMILY"/>
</dbReference>
<sequence length="276" mass="30049">MPSGSGIFEMEIKNKVAIVTGGIGGIGLVTVQHLIRSKIQFVAILDLPKPDSEAAVVNLSKLNKEFGEGSYQYYSCDLTNIQEFRAIYEKVIALKKYVDILINAAGILNDNAMNLCINVNFTAVVNSSMIAIEHMRKDKGGKGGVVVNVASIAGIVDFPYNPIYTATKHAVVAFARSLKPHNKTIGVRVVCICPGVTDTGLVAFDHLYKSLFDFIDPKIVDDFRDKVCCQSPDNVASAITEIILKGKEGAIWVVENDDPPYAVRGMLNAKELRVDL</sequence>
<dbReference type="PRINTS" id="PR01167">
    <property type="entry name" value="INSADHFAMILY"/>
</dbReference>
<protein>
    <recommendedName>
        <fullName evidence="6">Alcohol dehydrogenase</fullName>
    </recommendedName>
</protein>
<evidence type="ECO:0000313" key="5">
    <source>
        <dbReference type="Proteomes" id="UP000215335"/>
    </source>
</evidence>